<dbReference type="GO" id="GO:0016020">
    <property type="term" value="C:membrane"/>
    <property type="evidence" value="ECO:0007669"/>
    <property type="project" value="InterPro"/>
</dbReference>
<dbReference type="EMBL" id="RHHQ01000004">
    <property type="protein sequence ID" value="RNB91760.1"/>
    <property type="molecule type" value="Genomic_DNA"/>
</dbReference>
<organism evidence="4 5">
    <name type="scientific">Brevibacillus fluminis</name>
    <dbReference type="NCBI Taxonomy" id="511487"/>
    <lineage>
        <taxon>Bacteria</taxon>
        <taxon>Bacillati</taxon>
        <taxon>Bacillota</taxon>
        <taxon>Bacilli</taxon>
        <taxon>Bacillales</taxon>
        <taxon>Paenibacillaceae</taxon>
        <taxon>Brevibacillus</taxon>
    </lineage>
</organism>
<proteinExistence type="inferred from homology"/>
<evidence type="ECO:0000313" key="5">
    <source>
        <dbReference type="Proteomes" id="UP000271031"/>
    </source>
</evidence>
<dbReference type="AlphaFoldDB" id="A0A3M8DUA0"/>
<evidence type="ECO:0000256" key="2">
    <source>
        <dbReference type="ARBA" id="ARBA00023136"/>
    </source>
</evidence>
<dbReference type="OrthoDB" id="1726708at2"/>
<dbReference type="Proteomes" id="UP000271031">
    <property type="component" value="Unassembled WGS sequence"/>
</dbReference>
<keyword evidence="5" id="KW-1185">Reference proteome</keyword>
<comment type="similarity">
    <text evidence="1">Belongs to the GerABKA family.</text>
</comment>
<dbReference type="RefSeq" id="WP_122916423.1">
    <property type="nucleotide sequence ID" value="NZ_RHHQ01000004.1"/>
</dbReference>
<dbReference type="PIRSF" id="PIRSF005690">
    <property type="entry name" value="GerBA"/>
    <property type="match status" value="1"/>
</dbReference>
<dbReference type="Pfam" id="PF03323">
    <property type="entry name" value="GerA"/>
    <property type="match status" value="1"/>
</dbReference>
<evidence type="ECO:0000256" key="1">
    <source>
        <dbReference type="ARBA" id="ARBA00005278"/>
    </source>
</evidence>
<accession>A0A3M8DUA0</accession>
<keyword evidence="2 3" id="KW-0472">Membrane</keyword>
<dbReference type="PANTHER" id="PTHR22550">
    <property type="entry name" value="SPORE GERMINATION PROTEIN"/>
    <property type="match status" value="1"/>
</dbReference>
<feature type="transmembrane region" description="Helical" evidence="3">
    <location>
        <begin position="326"/>
        <end position="345"/>
    </location>
</feature>
<sequence length="525" mass="58969">MGWWRSKQVNEFFARAAEQKKETYARGDRQIKPLTADLAVNRRLIEERIGDSSDVVFRPFHLGNTDQQALIVYVDGMSDTKLIEETILQPLMMNIHAIEGQKVDSASFTTSTYFHNHVIPIIDVLEVVDVNNVIEQVVIGYTALLIDGEACCMLFGTKEIQGRNVDEPDTESVVRGPRVGFVESLRTNMTLLRQQITDPNFTFLSYQIGERNTKSVVVAYVKGIVDINLLEEVQQRLSRIRIDDVLESGYIEQLIEDDHFSPFPQVQNTERPDRVVAALLEGRVAIMVDGTPFVLLVPVTLNMLLQSPEDYYTRWLPASLMRFLRYFAAFAALFVPAIYISFVSFHQGLIPTKLAIAMASSRLGVPFPSLLEALIMEITIEILREAGLRLPKPVGQTVGLVGGLVIGQAAVQAGIVSPVMVIVVSLTAICSFAIPQYDAGIALRLLRFGAMFFAAVFGLYGVIMFFLFIAIHLVKLKSFGVPYTAPIVPYDVSDWKDTVIRLPFFKMKFRPEILRVEDKVRRGKR</sequence>
<feature type="transmembrane region" description="Helical" evidence="3">
    <location>
        <begin position="446"/>
        <end position="471"/>
    </location>
</feature>
<dbReference type="InterPro" id="IPR004995">
    <property type="entry name" value="Spore_Ger"/>
</dbReference>
<protein>
    <submittedName>
        <fullName evidence="4">Spore germination protein</fullName>
    </submittedName>
</protein>
<evidence type="ECO:0000256" key="3">
    <source>
        <dbReference type="SAM" id="Phobius"/>
    </source>
</evidence>
<comment type="caution">
    <text evidence="4">The sequence shown here is derived from an EMBL/GenBank/DDBJ whole genome shotgun (WGS) entry which is preliminary data.</text>
</comment>
<dbReference type="PANTHER" id="PTHR22550:SF5">
    <property type="entry name" value="LEUCINE ZIPPER PROTEIN 4"/>
    <property type="match status" value="1"/>
</dbReference>
<gene>
    <name evidence="4" type="ORF">EDM56_03135</name>
</gene>
<feature type="transmembrane region" description="Helical" evidence="3">
    <location>
        <begin position="404"/>
        <end position="434"/>
    </location>
</feature>
<dbReference type="GO" id="GO:0009847">
    <property type="term" value="P:spore germination"/>
    <property type="evidence" value="ECO:0007669"/>
    <property type="project" value="InterPro"/>
</dbReference>
<evidence type="ECO:0000313" key="4">
    <source>
        <dbReference type="EMBL" id="RNB91760.1"/>
    </source>
</evidence>
<keyword evidence="3" id="KW-0812">Transmembrane</keyword>
<name>A0A3M8DUA0_9BACL</name>
<dbReference type="InterPro" id="IPR050768">
    <property type="entry name" value="UPF0353/GerABKA_families"/>
</dbReference>
<reference evidence="4 5" key="1">
    <citation type="submission" date="2018-10" db="EMBL/GenBank/DDBJ databases">
        <title>Phylogenomics of Brevibacillus.</title>
        <authorList>
            <person name="Dunlap C."/>
        </authorList>
    </citation>
    <scope>NUCLEOTIDE SEQUENCE [LARGE SCALE GENOMIC DNA]</scope>
    <source>
        <strain evidence="4 5">JCM 15716</strain>
    </source>
</reference>
<keyword evidence="3" id="KW-1133">Transmembrane helix</keyword>